<comment type="caution">
    <text evidence="2">The sequence shown here is derived from an EMBL/GenBank/DDBJ whole genome shotgun (WGS) entry which is preliminary data.</text>
</comment>
<proteinExistence type="predicted"/>
<feature type="non-terminal residue" evidence="2">
    <location>
        <position position="1"/>
    </location>
</feature>
<name>A0AAD7EJD0_9AGAR</name>
<evidence type="ECO:0000313" key="2">
    <source>
        <dbReference type="EMBL" id="KAJ7327442.1"/>
    </source>
</evidence>
<dbReference type="InterPro" id="IPR054722">
    <property type="entry name" value="PolX-like_BBD"/>
</dbReference>
<evidence type="ECO:0000259" key="1">
    <source>
        <dbReference type="Pfam" id="PF22936"/>
    </source>
</evidence>
<dbReference type="EMBL" id="JARIHO010000041">
    <property type="protein sequence ID" value="KAJ7327442.1"/>
    <property type="molecule type" value="Genomic_DNA"/>
</dbReference>
<dbReference type="Proteomes" id="UP001218218">
    <property type="component" value="Unassembled WGS sequence"/>
</dbReference>
<organism evidence="2 3">
    <name type="scientific">Mycena albidolilacea</name>
    <dbReference type="NCBI Taxonomy" id="1033008"/>
    <lineage>
        <taxon>Eukaryota</taxon>
        <taxon>Fungi</taxon>
        <taxon>Dikarya</taxon>
        <taxon>Basidiomycota</taxon>
        <taxon>Agaricomycotina</taxon>
        <taxon>Agaricomycetes</taxon>
        <taxon>Agaricomycetidae</taxon>
        <taxon>Agaricales</taxon>
        <taxon>Marasmiineae</taxon>
        <taxon>Mycenaceae</taxon>
        <taxon>Mycena</taxon>
    </lineage>
</organism>
<sequence length="55" mass="5813">EVYDSGCTQHLSPFEAEFSKLASIAPKEFSAANNQCFAATACGNMSINVPNGESK</sequence>
<protein>
    <recommendedName>
        <fullName evidence="1">Retrovirus-related Pol polyprotein from transposon TNT 1-94-like beta-barrel domain-containing protein</fullName>
    </recommendedName>
</protein>
<reference evidence="2" key="1">
    <citation type="submission" date="2023-03" db="EMBL/GenBank/DDBJ databases">
        <title>Massive genome expansion in bonnet fungi (Mycena s.s.) driven by repeated elements and novel gene families across ecological guilds.</title>
        <authorList>
            <consortium name="Lawrence Berkeley National Laboratory"/>
            <person name="Harder C.B."/>
            <person name="Miyauchi S."/>
            <person name="Viragh M."/>
            <person name="Kuo A."/>
            <person name="Thoen E."/>
            <person name="Andreopoulos B."/>
            <person name="Lu D."/>
            <person name="Skrede I."/>
            <person name="Drula E."/>
            <person name="Henrissat B."/>
            <person name="Morin E."/>
            <person name="Kohler A."/>
            <person name="Barry K."/>
            <person name="LaButti K."/>
            <person name="Morin E."/>
            <person name="Salamov A."/>
            <person name="Lipzen A."/>
            <person name="Mereny Z."/>
            <person name="Hegedus B."/>
            <person name="Baldrian P."/>
            <person name="Stursova M."/>
            <person name="Weitz H."/>
            <person name="Taylor A."/>
            <person name="Grigoriev I.V."/>
            <person name="Nagy L.G."/>
            <person name="Martin F."/>
            <person name="Kauserud H."/>
        </authorList>
    </citation>
    <scope>NUCLEOTIDE SEQUENCE</scope>
    <source>
        <strain evidence="2">CBHHK002</strain>
    </source>
</reference>
<feature type="domain" description="Retrovirus-related Pol polyprotein from transposon TNT 1-94-like beta-barrel" evidence="1">
    <location>
        <begin position="3"/>
        <end position="53"/>
    </location>
</feature>
<dbReference type="AlphaFoldDB" id="A0AAD7EJD0"/>
<evidence type="ECO:0000313" key="3">
    <source>
        <dbReference type="Proteomes" id="UP001218218"/>
    </source>
</evidence>
<gene>
    <name evidence="2" type="ORF">DFH08DRAFT_616277</name>
</gene>
<dbReference type="Pfam" id="PF22936">
    <property type="entry name" value="Pol_BBD"/>
    <property type="match status" value="1"/>
</dbReference>
<keyword evidence="3" id="KW-1185">Reference proteome</keyword>
<feature type="non-terminal residue" evidence="2">
    <location>
        <position position="55"/>
    </location>
</feature>
<accession>A0AAD7EJD0</accession>